<dbReference type="NCBIfam" id="TIGR00613">
    <property type="entry name" value="reco"/>
    <property type="match status" value="1"/>
</dbReference>
<dbReference type="HAMAP" id="MF_00201">
    <property type="entry name" value="RecO"/>
    <property type="match status" value="1"/>
</dbReference>
<evidence type="ECO:0000256" key="3">
    <source>
        <dbReference type="ARBA" id="ARBA00022763"/>
    </source>
</evidence>
<dbReference type="SUPFAM" id="SSF57863">
    <property type="entry name" value="ArfGap/RecO-like zinc finger"/>
    <property type="match status" value="1"/>
</dbReference>
<keyword evidence="10" id="KW-1185">Reference proteome</keyword>
<sequence>MCALYNSDAVVIRSRDYRDYDKIINLFTPYYGRVSAVVKGVKKPKSKLAGIVQSFTYGNYQLYSGKSLGRLVQGKVLHGFQELRTDLVLMSAGMCILELIDKAIPEGEEYPALFGVTLSCFHLLEKSYPPSLVLRIFEAKLIHNLGVSPELSGCINHGSITQGNLYFDPETGGLICETCFEQLTENRGPGRAFPVEKGSINIIKRMFEFPVYKLRTLKPTQLQYDTLEKMLTSMLEVHFGIVCKTKPFFKTNLQRNS</sequence>
<protein>
    <recommendedName>
        <fullName evidence="2 7">DNA repair protein RecO</fullName>
    </recommendedName>
    <alternativeName>
        <fullName evidence="6 7">Recombination protein O</fullName>
    </alternativeName>
</protein>
<dbReference type="InterPro" id="IPR003717">
    <property type="entry name" value="RecO"/>
</dbReference>
<dbReference type="PANTHER" id="PTHR33991">
    <property type="entry name" value="DNA REPAIR PROTEIN RECO"/>
    <property type="match status" value="1"/>
</dbReference>
<accession>B2A1Y4</accession>
<evidence type="ECO:0000256" key="2">
    <source>
        <dbReference type="ARBA" id="ARBA00021310"/>
    </source>
</evidence>
<keyword evidence="5 7" id="KW-0234">DNA repair</keyword>
<dbReference type="Gene3D" id="2.40.50.140">
    <property type="entry name" value="Nucleic acid-binding proteins"/>
    <property type="match status" value="1"/>
</dbReference>
<dbReference type="SUPFAM" id="SSF50249">
    <property type="entry name" value="Nucleic acid-binding proteins"/>
    <property type="match status" value="1"/>
</dbReference>
<evidence type="ECO:0000313" key="9">
    <source>
        <dbReference type="EMBL" id="ACB84789.1"/>
    </source>
</evidence>
<dbReference type="KEGG" id="nth:Nther_1206"/>
<dbReference type="EMBL" id="CP001034">
    <property type="protein sequence ID" value="ACB84789.1"/>
    <property type="molecule type" value="Genomic_DNA"/>
</dbReference>
<dbReference type="InterPro" id="IPR037278">
    <property type="entry name" value="ARFGAP/RecO"/>
</dbReference>
<dbReference type="PANTHER" id="PTHR33991:SF1">
    <property type="entry name" value="DNA REPAIR PROTEIN RECO"/>
    <property type="match status" value="1"/>
</dbReference>
<evidence type="ECO:0000313" key="10">
    <source>
        <dbReference type="Proteomes" id="UP000001683"/>
    </source>
</evidence>
<reference evidence="9 10" key="1">
    <citation type="submission" date="2008-04" db="EMBL/GenBank/DDBJ databases">
        <title>Complete sequence of chromosome of Natranaerobius thermophilus JW/NM-WN-LF.</title>
        <authorList>
            <consortium name="US DOE Joint Genome Institute"/>
            <person name="Copeland A."/>
            <person name="Lucas S."/>
            <person name="Lapidus A."/>
            <person name="Glavina del Rio T."/>
            <person name="Dalin E."/>
            <person name="Tice H."/>
            <person name="Bruce D."/>
            <person name="Goodwin L."/>
            <person name="Pitluck S."/>
            <person name="Chertkov O."/>
            <person name="Brettin T."/>
            <person name="Detter J.C."/>
            <person name="Han C."/>
            <person name="Kuske C.R."/>
            <person name="Schmutz J."/>
            <person name="Larimer F."/>
            <person name="Land M."/>
            <person name="Hauser L."/>
            <person name="Kyrpides N."/>
            <person name="Lykidis A."/>
            <person name="Mesbah N.M."/>
            <person name="Wiegel J."/>
        </authorList>
    </citation>
    <scope>NUCLEOTIDE SEQUENCE [LARGE SCALE GENOMIC DNA]</scope>
    <source>
        <strain evidence="10">ATCC BAA-1301 / DSM 18059 / JW/NM-WN-LF</strain>
    </source>
</reference>
<comment type="function">
    <text evidence="7">Involved in DNA repair and RecF pathway recombination.</text>
</comment>
<dbReference type="HOGENOM" id="CLU_066632_1_0_9"/>
<dbReference type="STRING" id="457570.Nther_1206"/>
<evidence type="ECO:0000256" key="4">
    <source>
        <dbReference type="ARBA" id="ARBA00023172"/>
    </source>
</evidence>
<evidence type="ECO:0000256" key="6">
    <source>
        <dbReference type="ARBA" id="ARBA00033409"/>
    </source>
</evidence>
<dbReference type="FunCoup" id="B2A1Y4">
    <property type="interactions" value="145"/>
</dbReference>
<dbReference type="Pfam" id="PF11967">
    <property type="entry name" value="RecO_N"/>
    <property type="match status" value="1"/>
</dbReference>
<comment type="similarity">
    <text evidence="1 7">Belongs to the RecO family.</text>
</comment>
<dbReference type="OrthoDB" id="9797083at2"/>
<keyword evidence="4 7" id="KW-0233">DNA recombination</keyword>
<dbReference type="InParanoid" id="B2A1Y4"/>
<dbReference type="Gene3D" id="1.20.1440.120">
    <property type="entry name" value="Recombination protein O, C-terminal domain"/>
    <property type="match status" value="1"/>
</dbReference>
<gene>
    <name evidence="7" type="primary">recO</name>
    <name evidence="9" type="ordered locus">Nther_1206</name>
</gene>
<evidence type="ECO:0000256" key="5">
    <source>
        <dbReference type="ARBA" id="ARBA00023204"/>
    </source>
</evidence>
<dbReference type="eggNOG" id="COG1381">
    <property type="taxonomic scope" value="Bacteria"/>
</dbReference>
<dbReference type="GO" id="GO:0006310">
    <property type="term" value="P:DNA recombination"/>
    <property type="evidence" value="ECO:0007669"/>
    <property type="project" value="UniProtKB-UniRule"/>
</dbReference>
<dbReference type="InterPro" id="IPR042242">
    <property type="entry name" value="RecO_C"/>
</dbReference>
<reference evidence="9 10" key="2">
    <citation type="journal article" date="2011" name="J. Bacteriol.">
        <title>Complete genome sequence of the anaerobic, halophilic alkalithermophile Natranaerobius thermophilus JW/NM-WN-LF.</title>
        <authorList>
            <person name="Zhao B."/>
            <person name="Mesbah N.M."/>
            <person name="Dalin E."/>
            <person name="Goodwin L."/>
            <person name="Nolan M."/>
            <person name="Pitluck S."/>
            <person name="Chertkov O."/>
            <person name="Brettin T.S."/>
            <person name="Han J."/>
            <person name="Larimer F.W."/>
            <person name="Land M.L."/>
            <person name="Hauser L."/>
            <person name="Kyrpides N."/>
            <person name="Wiegel J."/>
        </authorList>
    </citation>
    <scope>NUCLEOTIDE SEQUENCE [LARGE SCALE GENOMIC DNA]</scope>
    <source>
        <strain evidence="10">ATCC BAA-1301 / DSM 18059 / JW/NM-WN-LF</strain>
    </source>
</reference>
<dbReference type="GO" id="GO:0043590">
    <property type="term" value="C:bacterial nucleoid"/>
    <property type="evidence" value="ECO:0007669"/>
    <property type="project" value="TreeGrafter"/>
</dbReference>
<dbReference type="Proteomes" id="UP000001683">
    <property type="component" value="Chromosome"/>
</dbReference>
<name>B2A1Y4_NATTJ</name>
<evidence type="ECO:0000256" key="1">
    <source>
        <dbReference type="ARBA" id="ARBA00007452"/>
    </source>
</evidence>
<evidence type="ECO:0000259" key="8">
    <source>
        <dbReference type="Pfam" id="PF11967"/>
    </source>
</evidence>
<dbReference type="InterPro" id="IPR012340">
    <property type="entry name" value="NA-bd_OB-fold"/>
</dbReference>
<dbReference type="InterPro" id="IPR022572">
    <property type="entry name" value="DNA_rep/recomb_RecO_N"/>
</dbReference>
<proteinExistence type="inferred from homology"/>
<evidence type="ECO:0000256" key="7">
    <source>
        <dbReference type="HAMAP-Rule" id="MF_00201"/>
    </source>
</evidence>
<dbReference type="GO" id="GO:0006302">
    <property type="term" value="P:double-strand break repair"/>
    <property type="evidence" value="ECO:0007669"/>
    <property type="project" value="TreeGrafter"/>
</dbReference>
<keyword evidence="3 7" id="KW-0227">DNA damage</keyword>
<organism evidence="9 10">
    <name type="scientific">Natranaerobius thermophilus (strain ATCC BAA-1301 / DSM 18059 / JW/NM-WN-LF)</name>
    <dbReference type="NCBI Taxonomy" id="457570"/>
    <lineage>
        <taxon>Bacteria</taxon>
        <taxon>Bacillati</taxon>
        <taxon>Bacillota</taxon>
        <taxon>Clostridia</taxon>
        <taxon>Natranaerobiales</taxon>
        <taxon>Natranaerobiaceae</taxon>
        <taxon>Natranaerobius</taxon>
    </lineage>
</organism>
<dbReference type="AlphaFoldDB" id="B2A1Y4"/>
<dbReference type="Pfam" id="PF02565">
    <property type="entry name" value="RecO_C"/>
    <property type="match status" value="1"/>
</dbReference>
<dbReference type="RefSeq" id="WP_012447664.1">
    <property type="nucleotide sequence ID" value="NC_010718.1"/>
</dbReference>
<feature type="domain" description="DNA replication/recombination mediator RecO N-terminal" evidence="8">
    <location>
        <begin position="4"/>
        <end position="80"/>
    </location>
</feature>